<dbReference type="Gene3D" id="3.40.50.150">
    <property type="entry name" value="Vaccinia Virus protein VP39"/>
    <property type="match status" value="1"/>
</dbReference>
<keyword evidence="4" id="KW-1185">Reference proteome</keyword>
<keyword evidence="1 3" id="KW-0489">Methyltransferase</keyword>
<dbReference type="InterPro" id="IPR029063">
    <property type="entry name" value="SAM-dependent_MTases_sf"/>
</dbReference>
<evidence type="ECO:0000313" key="4">
    <source>
        <dbReference type="Proteomes" id="UP000756860"/>
    </source>
</evidence>
<keyword evidence="2 3" id="KW-0808">Transferase</keyword>
<dbReference type="RefSeq" id="WP_214174776.1">
    <property type="nucleotide sequence ID" value="NZ_JAHCVK010000002.1"/>
</dbReference>
<dbReference type="SUPFAM" id="SSF53335">
    <property type="entry name" value="S-adenosyl-L-methionine-dependent methyltransferases"/>
    <property type="match status" value="1"/>
</dbReference>
<sequence length="186" mass="20392">MRVISGSARGRRLFTPANHRVRPTADRVKEALFNILAGAVDFPGCRVLDIFAGTGNLGIESLSRGAGMAVFVDSHRESVALIRKNLFLVGFDSRGRIIERDAVTALGMLEKEGELFDLVFLDPPYDQGLAEKVLNSLAGSPLLHAGSLVVVEVSSREDLPDAFDRLVRFDRRVYGDTALVFFSLEE</sequence>
<dbReference type="CDD" id="cd02440">
    <property type="entry name" value="AdoMet_MTases"/>
    <property type="match status" value="1"/>
</dbReference>
<dbReference type="NCBIfam" id="TIGR00095">
    <property type="entry name" value="16S rRNA (guanine(966)-N(2))-methyltransferase RsmD"/>
    <property type="match status" value="1"/>
</dbReference>
<comment type="caution">
    <text evidence="3">The sequence shown here is derived from an EMBL/GenBank/DDBJ whole genome shotgun (WGS) entry which is preliminary data.</text>
</comment>
<dbReference type="EMBL" id="JAHCVK010000002">
    <property type="protein sequence ID" value="MBT0652778.1"/>
    <property type="molecule type" value="Genomic_DNA"/>
</dbReference>
<accession>A0ABS5SBN7</accession>
<dbReference type="PIRSF" id="PIRSF004553">
    <property type="entry name" value="CHP00095"/>
    <property type="match status" value="1"/>
</dbReference>
<dbReference type="PROSITE" id="PS00092">
    <property type="entry name" value="N6_MTASE"/>
    <property type="match status" value="1"/>
</dbReference>
<dbReference type="InterPro" id="IPR004398">
    <property type="entry name" value="RNA_MeTrfase_RsmD"/>
</dbReference>
<evidence type="ECO:0000256" key="2">
    <source>
        <dbReference type="ARBA" id="ARBA00022679"/>
    </source>
</evidence>
<protein>
    <submittedName>
        <fullName evidence="3">16S rRNA (Guanine(966)-N(2))-methyltransferase RsmD</fullName>
        <ecNumber evidence="3">2.1.1.171</ecNumber>
    </submittedName>
</protein>
<evidence type="ECO:0000256" key="1">
    <source>
        <dbReference type="ARBA" id="ARBA00022603"/>
    </source>
</evidence>
<proteinExistence type="predicted"/>
<organism evidence="3 4">
    <name type="scientific">Geomobilimonas luticola</name>
    <dbReference type="NCBI Taxonomy" id="1114878"/>
    <lineage>
        <taxon>Bacteria</taxon>
        <taxon>Pseudomonadati</taxon>
        <taxon>Thermodesulfobacteriota</taxon>
        <taxon>Desulfuromonadia</taxon>
        <taxon>Geobacterales</taxon>
        <taxon>Geobacteraceae</taxon>
        <taxon>Geomobilimonas</taxon>
    </lineage>
</organism>
<evidence type="ECO:0000313" key="3">
    <source>
        <dbReference type="EMBL" id="MBT0652778.1"/>
    </source>
</evidence>
<dbReference type="PANTHER" id="PTHR43542:SF1">
    <property type="entry name" value="METHYLTRANSFERASE"/>
    <property type="match status" value="1"/>
</dbReference>
<gene>
    <name evidence="3" type="primary">rsmD</name>
    <name evidence="3" type="ORF">KI810_06905</name>
</gene>
<dbReference type="EC" id="2.1.1.171" evidence="3"/>
<dbReference type="Pfam" id="PF03602">
    <property type="entry name" value="Cons_hypoth95"/>
    <property type="match status" value="1"/>
</dbReference>
<dbReference type="Proteomes" id="UP000756860">
    <property type="component" value="Unassembled WGS sequence"/>
</dbReference>
<dbReference type="GO" id="GO:0052913">
    <property type="term" value="F:16S rRNA (guanine(966)-N(2))-methyltransferase activity"/>
    <property type="evidence" value="ECO:0007669"/>
    <property type="project" value="UniProtKB-EC"/>
</dbReference>
<dbReference type="PANTHER" id="PTHR43542">
    <property type="entry name" value="METHYLTRANSFERASE"/>
    <property type="match status" value="1"/>
</dbReference>
<dbReference type="InterPro" id="IPR002052">
    <property type="entry name" value="DNA_methylase_N6_adenine_CS"/>
</dbReference>
<name>A0ABS5SBN7_9BACT</name>
<reference evidence="3 4" key="1">
    <citation type="submission" date="2021-05" db="EMBL/GenBank/DDBJ databases">
        <title>The draft genome of Geobacter luticola JCM 17780.</title>
        <authorList>
            <person name="Xu Z."/>
            <person name="Masuda Y."/>
            <person name="Itoh H."/>
            <person name="Senoo K."/>
        </authorList>
    </citation>
    <scope>NUCLEOTIDE SEQUENCE [LARGE SCALE GENOMIC DNA]</scope>
    <source>
        <strain evidence="3 4">JCM 17780</strain>
    </source>
</reference>